<evidence type="ECO:0000313" key="4">
    <source>
        <dbReference type="Proteomes" id="UP000281549"/>
    </source>
</evidence>
<evidence type="ECO:0000313" key="2">
    <source>
        <dbReference type="EMBL" id="RKP22191.1"/>
    </source>
</evidence>
<organism evidence="1 3">
    <name type="scientific">Rozella allomycis (strain CSF55)</name>
    <dbReference type="NCBI Taxonomy" id="988480"/>
    <lineage>
        <taxon>Eukaryota</taxon>
        <taxon>Fungi</taxon>
        <taxon>Fungi incertae sedis</taxon>
        <taxon>Cryptomycota</taxon>
        <taxon>Cryptomycota incertae sedis</taxon>
        <taxon>Rozella</taxon>
    </lineage>
</organism>
<dbReference type="SUPFAM" id="SSF53474">
    <property type="entry name" value="alpha/beta-Hydrolases"/>
    <property type="match status" value="1"/>
</dbReference>
<name>A0A075AMU2_ROZAC</name>
<dbReference type="Gene3D" id="3.40.50.1820">
    <property type="entry name" value="alpha/beta hydrolase"/>
    <property type="match status" value="1"/>
</dbReference>
<dbReference type="InterPro" id="IPR029058">
    <property type="entry name" value="AB_hydrolase_fold"/>
</dbReference>
<evidence type="ECO:0000313" key="1">
    <source>
        <dbReference type="EMBL" id="EPZ31011.1"/>
    </source>
</evidence>
<dbReference type="EMBL" id="KE561324">
    <property type="protein sequence ID" value="EPZ31011.1"/>
    <property type="molecule type" value="Genomic_DNA"/>
</dbReference>
<reference evidence="1 3" key="1">
    <citation type="journal article" date="2013" name="Curr. Biol.">
        <title>Shared signatures of parasitism and phylogenomics unite Cryptomycota and microsporidia.</title>
        <authorList>
            <person name="James T.Y."/>
            <person name="Pelin A."/>
            <person name="Bonen L."/>
            <person name="Ahrendt S."/>
            <person name="Sain D."/>
            <person name="Corradi N."/>
            <person name="Stajich J.E."/>
        </authorList>
    </citation>
    <scope>NUCLEOTIDE SEQUENCE [LARGE SCALE GENOMIC DNA]</scope>
    <source>
        <strain evidence="1">CSF55</strain>
        <strain evidence="1">CSF55</strain>
    </source>
</reference>
<keyword evidence="3" id="KW-1185">Reference proteome</keyword>
<accession>A0A075AMU2</accession>
<evidence type="ECO:0000313" key="3">
    <source>
        <dbReference type="Proteomes" id="UP000030755"/>
    </source>
</evidence>
<dbReference type="AlphaFoldDB" id="A0A075AMU2"/>
<sequence>MNLIEMTRGIRWHSPVTKLLNHSHQLPMKVDIICGERDWIDLNYVSNELRESMHQHKIDANFFVIPGKGHHGYCQNPEAFNDIIRDRKGVELSDFYVYKWLNTKRSSFKRSLASLT</sequence>
<proteinExistence type="predicted"/>
<gene>
    <name evidence="1" type="ORF">O9G_001485</name>
    <name evidence="2" type="ORF">ROZALSC1DRAFT_26434</name>
</gene>
<reference evidence="2" key="3">
    <citation type="submission" date="2018-08" db="EMBL/GenBank/DDBJ databases">
        <title>Leveraging single-cell genomics to expand the Fungal Tree of Life.</title>
        <authorList>
            <consortium name="DOE Joint Genome Institute"/>
            <person name="Ahrendt S.R."/>
            <person name="Quandt C.A."/>
            <person name="Ciobanu D."/>
            <person name="Clum A."/>
            <person name="Salamov A."/>
            <person name="Andreopoulos B."/>
            <person name="Cheng J.-F."/>
            <person name="Woyke T."/>
            <person name="Pelin A."/>
            <person name="Henrissat B."/>
            <person name="Reynolds N."/>
            <person name="Benny G.L."/>
            <person name="Smith M.E."/>
            <person name="James T.Y."/>
            <person name="Grigoriev I.V."/>
        </authorList>
    </citation>
    <scope>NUCLEOTIDE SEQUENCE</scope>
    <source>
        <strain evidence="2">CSF55</strain>
    </source>
</reference>
<evidence type="ECO:0008006" key="5">
    <source>
        <dbReference type="Google" id="ProtNLM"/>
    </source>
</evidence>
<dbReference type="HOGENOM" id="CLU_2098229_0_0_1"/>
<protein>
    <recommendedName>
        <fullName evidence="5">Peptidase S9 prolyl oligopeptidase catalytic domain-containing protein</fullName>
    </recommendedName>
</protein>
<dbReference type="Proteomes" id="UP000281549">
    <property type="component" value="Unassembled WGS sequence"/>
</dbReference>
<dbReference type="EMBL" id="ML004906">
    <property type="protein sequence ID" value="RKP22191.1"/>
    <property type="molecule type" value="Genomic_DNA"/>
</dbReference>
<dbReference type="Proteomes" id="UP000030755">
    <property type="component" value="Unassembled WGS sequence"/>
</dbReference>
<reference evidence="4" key="2">
    <citation type="journal article" date="2018" name="Nat. Microbiol.">
        <title>Leveraging single-cell genomics to expand the fungal tree of life.</title>
        <authorList>
            <person name="Ahrendt S.R."/>
            <person name="Quandt C.A."/>
            <person name="Ciobanu D."/>
            <person name="Clum A."/>
            <person name="Salamov A."/>
            <person name="Andreopoulos B."/>
            <person name="Cheng J.F."/>
            <person name="Woyke T."/>
            <person name="Pelin A."/>
            <person name="Henrissat B."/>
            <person name="Reynolds N.K."/>
            <person name="Benny G.L."/>
            <person name="Smith M.E."/>
            <person name="James T.Y."/>
            <person name="Grigoriev I.V."/>
        </authorList>
    </citation>
    <scope>NUCLEOTIDE SEQUENCE [LARGE SCALE GENOMIC DNA]</scope>
    <source>
        <strain evidence="4">CSF55</strain>
    </source>
</reference>